<protein>
    <recommendedName>
        <fullName evidence="4">Polypeptide N-acetylgalactosaminyltransferase 11</fullName>
    </recommendedName>
</protein>
<accession>A0A8B9MDB4</accession>
<dbReference type="Ensembl" id="ENSANIT00000007329.1">
    <property type="protein sequence ID" value="ENSANIP00000007089.1"/>
    <property type="gene ID" value="ENSANIG00000004830.1"/>
</dbReference>
<evidence type="ECO:0000313" key="2">
    <source>
        <dbReference type="Ensembl" id="ENSANIP00000007089.1"/>
    </source>
</evidence>
<keyword evidence="1" id="KW-1133">Transmembrane helix</keyword>
<feature type="transmembrane region" description="Helical" evidence="1">
    <location>
        <begin position="127"/>
        <end position="149"/>
    </location>
</feature>
<keyword evidence="3" id="KW-1185">Reference proteome</keyword>
<name>A0A8B9MDB4_9AVES</name>
<evidence type="ECO:0008006" key="4">
    <source>
        <dbReference type="Google" id="ProtNLM"/>
    </source>
</evidence>
<keyword evidence="1" id="KW-0812">Transmembrane</keyword>
<reference evidence="2" key="1">
    <citation type="submission" date="2025-08" db="UniProtKB">
        <authorList>
            <consortium name="Ensembl"/>
        </authorList>
    </citation>
    <scope>IDENTIFICATION</scope>
</reference>
<organism evidence="2 3">
    <name type="scientific">Accipiter nisus</name>
    <name type="common">Eurasian sparrowhawk</name>
    <dbReference type="NCBI Taxonomy" id="211598"/>
    <lineage>
        <taxon>Eukaryota</taxon>
        <taxon>Metazoa</taxon>
        <taxon>Chordata</taxon>
        <taxon>Craniata</taxon>
        <taxon>Vertebrata</taxon>
        <taxon>Euteleostomi</taxon>
        <taxon>Archelosauria</taxon>
        <taxon>Archosauria</taxon>
        <taxon>Dinosauria</taxon>
        <taxon>Saurischia</taxon>
        <taxon>Theropoda</taxon>
        <taxon>Coelurosauria</taxon>
        <taxon>Aves</taxon>
        <taxon>Neognathae</taxon>
        <taxon>Neoaves</taxon>
        <taxon>Telluraves</taxon>
        <taxon>Accipitrimorphae</taxon>
        <taxon>Accipitriformes</taxon>
        <taxon>Accipitridae</taxon>
        <taxon>Accipitrinae</taxon>
        <taxon>Accipiter</taxon>
    </lineage>
</organism>
<dbReference type="AlphaFoldDB" id="A0A8B9MDB4"/>
<sequence>MGSVTLRYFCYGCLFTSVTWTLLLFVYFNFSEENQSFKNVPVKGLEPQRPFPKKFYPRFTRGPVHIPELQQKENKIGNPLGNHVQDPLKGEVEFSPEMDVGRSLILPICHLPVLLSVSTMKRFLPCFARYIVSWIALLHTFFMKLFWWMTTVNWVREPFNNIVVSAYIS</sequence>
<evidence type="ECO:0000313" key="3">
    <source>
        <dbReference type="Proteomes" id="UP000694541"/>
    </source>
</evidence>
<feature type="transmembrane region" description="Helical" evidence="1">
    <location>
        <begin position="6"/>
        <end position="28"/>
    </location>
</feature>
<proteinExistence type="predicted"/>
<reference evidence="2" key="2">
    <citation type="submission" date="2025-09" db="UniProtKB">
        <authorList>
            <consortium name="Ensembl"/>
        </authorList>
    </citation>
    <scope>IDENTIFICATION</scope>
</reference>
<keyword evidence="1" id="KW-0472">Membrane</keyword>
<dbReference type="Proteomes" id="UP000694541">
    <property type="component" value="Unplaced"/>
</dbReference>
<evidence type="ECO:0000256" key="1">
    <source>
        <dbReference type="SAM" id="Phobius"/>
    </source>
</evidence>